<dbReference type="InterPro" id="IPR036390">
    <property type="entry name" value="WH_DNA-bd_sf"/>
</dbReference>
<comment type="caution">
    <text evidence="6">The sequence shown here is derived from an EMBL/GenBank/DDBJ whole genome shotgun (WGS) entry which is preliminary data.</text>
</comment>
<evidence type="ECO:0000313" key="6">
    <source>
        <dbReference type="EMBL" id="MFF3574283.1"/>
    </source>
</evidence>
<proteinExistence type="predicted"/>
<evidence type="ECO:0000259" key="5">
    <source>
        <dbReference type="Pfam" id="PF13404"/>
    </source>
</evidence>
<dbReference type="SMART" id="SM00344">
    <property type="entry name" value="HTH_ASNC"/>
    <property type="match status" value="1"/>
</dbReference>
<sequence length="369" mass="40290">MPPQPPDPPASRAFDETDIQLLDALHANPRASFERLGPALDISGVTAARRWQRLVESGRAWVSSVPGPQLALAGASLEIRAQPGRALEVARALAMVPQVMSVYATDGAFDLQALVITDTVASLSRLLLEHLTGIPGIATAQSQVCLEWYSGTRWRLGAIDTTQQHSVTDGSGNRPPSVGKQLAFRNRTLTPEDRALFLALQHDGRARYRDLATQLGMTEQQVRRRLDTLVRHGVLGFRTDFTRSEGGWPTEYALRISVPHHALAEVGTEIGRWPQTRICTATTGPANLLVMAQVHHTSDLTGLFDRIRSGTPVAQVLDHRLVLRAVKSWGRLLDENGHSSGIVPVDPWASWHSATAPQPDRRSSAPARS</sequence>
<feature type="domain" description="HTH asnC-type" evidence="5">
    <location>
        <begin position="193"/>
        <end position="229"/>
    </location>
</feature>
<dbReference type="InterPro" id="IPR019888">
    <property type="entry name" value="Tscrpt_reg_AsnC-like"/>
</dbReference>
<organism evidence="6 7">
    <name type="scientific">Nocardia jiangxiensis</name>
    <dbReference type="NCBI Taxonomy" id="282685"/>
    <lineage>
        <taxon>Bacteria</taxon>
        <taxon>Bacillati</taxon>
        <taxon>Actinomycetota</taxon>
        <taxon>Actinomycetes</taxon>
        <taxon>Mycobacteriales</taxon>
        <taxon>Nocardiaceae</taxon>
        <taxon>Nocardia</taxon>
    </lineage>
</organism>
<reference evidence="6 7" key="1">
    <citation type="submission" date="2024-10" db="EMBL/GenBank/DDBJ databases">
        <title>The Natural Products Discovery Center: Release of the First 8490 Sequenced Strains for Exploring Actinobacteria Biosynthetic Diversity.</title>
        <authorList>
            <person name="Kalkreuter E."/>
            <person name="Kautsar S.A."/>
            <person name="Yang D."/>
            <person name="Bader C.D."/>
            <person name="Teijaro C.N."/>
            <person name="Fluegel L."/>
            <person name="Davis C.M."/>
            <person name="Simpson J.R."/>
            <person name="Lauterbach L."/>
            <person name="Steele A.D."/>
            <person name="Gui C."/>
            <person name="Meng S."/>
            <person name="Li G."/>
            <person name="Viehrig K."/>
            <person name="Ye F."/>
            <person name="Su P."/>
            <person name="Kiefer A.F."/>
            <person name="Nichols A."/>
            <person name="Cepeda A.J."/>
            <person name="Yan W."/>
            <person name="Fan B."/>
            <person name="Jiang Y."/>
            <person name="Adhikari A."/>
            <person name="Zheng C.-J."/>
            <person name="Schuster L."/>
            <person name="Cowan T.M."/>
            <person name="Smanski M.J."/>
            <person name="Chevrette M.G."/>
            <person name="De Carvalho L.P.S."/>
            <person name="Shen B."/>
        </authorList>
    </citation>
    <scope>NUCLEOTIDE SEQUENCE [LARGE SCALE GENOMIC DNA]</scope>
    <source>
        <strain evidence="6 7">NPDC002593</strain>
    </source>
</reference>
<name>A0ABW6SFE9_9NOCA</name>
<gene>
    <name evidence="6" type="ORF">ACFYXQ_41700</name>
</gene>
<dbReference type="Pfam" id="PF01037">
    <property type="entry name" value="AsnC_trans_reg"/>
    <property type="match status" value="1"/>
</dbReference>
<dbReference type="Gene3D" id="3.30.70.920">
    <property type="match status" value="1"/>
</dbReference>
<evidence type="ECO:0000313" key="7">
    <source>
        <dbReference type="Proteomes" id="UP001601992"/>
    </source>
</evidence>
<dbReference type="InterPro" id="IPR036388">
    <property type="entry name" value="WH-like_DNA-bd_sf"/>
</dbReference>
<feature type="domain" description="HTH asnC-type" evidence="5">
    <location>
        <begin position="15"/>
        <end position="54"/>
    </location>
</feature>
<dbReference type="SUPFAM" id="SSF46785">
    <property type="entry name" value="Winged helix' DNA-binding domain"/>
    <property type="match status" value="2"/>
</dbReference>
<keyword evidence="1" id="KW-0805">Transcription regulation</keyword>
<dbReference type="RefSeq" id="WP_387406783.1">
    <property type="nucleotide sequence ID" value="NZ_JBIAQY010000025.1"/>
</dbReference>
<keyword evidence="7" id="KW-1185">Reference proteome</keyword>
<dbReference type="InterPro" id="IPR000485">
    <property type="entry name" value="AsnC-type_HTH_dom"/>
</dbReference>
<keyword evidence="2" id="KW-0238">DNA-binding</keyword>
<dbReference type="SUPFAM" id="SSF54909">
    <property type="entry name" value="Dimeric alpha+beta barrel"/>
    <property type="match status" value="2"/>
</dbReference>
<evidence type="ECO:0000256" key="1">
    <source>
        <dbReference type="ARBA" id="ARBA00023015"/>
    </source>
</evidence>
<evidence type="ECO:0000259" key="4">
    <source>
        <dbReference type="Pfam" id="PF01037"/>
    </source>
</evidence>
<dbReference type="PANTHER" id="PTHR30154">
    <property type="entry name" value="LEUCINE-RESPONSIVE REGULATORY PROTEIN"/>
    <property type="match status" value="1"/>
</dbReference>
<evidence type="ECO:0000256" key="2">
    <source>
        <dbReference type="ARBA" id="ARBA00023125"/>
    </source>
</evidence>
<accession>A0ABW6SFE9</accession>
<evidence type="ECO:0000256" key="3">
    <source>
        <dbReference type="ARBA" id="ARBA00023163"/>
    </source>
</evidence>
<dbReference type="Gene3D" id="1.10.10.10">
    <property type="entry name" value="Winged helix-like DNA-binding domain superfamily/Winged helix DNA-binding domain"/>
    <property type="match status" value="2"/>
</dbReference>
<keyword evidence="3" id="KW-0804">Transcription</keyword>
<dbReference type="Proteomes" id="UP001601992">
    <property type="component" value="Unassembled WGS sequence"/>
</dbReference>
<dbReference type="InterPro" id="IPR011008">
    <property type="entry name" value="Dimeric_a/b-barrel"/>
</dbReference>
<feature type="domain" description="Transcription regulator AsnC/Lrp ligand binding" evidence="4">
    <location>
        <begin position="78"/>
        <end position="147"/>
    </location>
</feature>
<dbReference type="Pfam" id="PF13404">
    <property type="entry name" value="HTH_AsnC-type"/>
    <property type="match status" value="2"/>
</dbReference>
<dbReference type="InterPro" id="IPR019887">
    <property type="entry name" value="Tscrpt_reg_AsnC/Lrp_C"/>
</dbReference>
<protein>
    <submittedName>
        <fullName evidence="6">Lrp/AsnC family transcriptional regulator</fullName>
    </submittedName>
</protein>
<dbReference type="EMBL" id="JBIAQY010000025">
    <property type="protein sequence ID" value="MFF3574283.1"/>
    <property type="molecule type" value="Genomic_DNA"/>
</dbReference>
<dbReference type="PANTHER" id="PTHR30154:SF34">
    <property type="entry name" value="TRANSCRIPTIONAL REGULATOR AZLB"/>
    <property type="match status" value="1"/>
</dbReference>
<dbReference type="PRINTS" id="PR00033">
    <property type="entry name" value="HTHASNC"/>
</dbReference>